<evidence type="ECO:0000313" key="2">
    <source>
        <dbReference type="Proteomes" id="UP000787672"/>
    </source>
</evidence>
<reference evidence="1 2" key="1">
    <citation type="submission" date="2021-06" db="EMBL/GenBank/DDBJ databases">
        <authorList>
            <person name="Sun Q."/>
            <person name="Li D."/>
        </authorList>
    </citation>
    <scope>NUCLEOTIDE SEQUENCE [LARGE SCALE GENOMIC DNA]</scope>
    <source>
        <strain evidence="1 2">MSJ-2</strain>
    </source>
</reference>
<gene>
    <name evidence="1" type="ORF">KQI82_05570</name>
</gene>
<name>A0ABS6F8L4_9FIRM</name>
<accession>A0ABS6F8L4</accession>
<sequence length="181" mass="19409">MAVVVPIDQLTGSKAALSAQVWGQASNLLMPALGKLYRQFHPANDAWGHKLTSPFGVALGCQEPELFLTLFLAGQQTQQEAVAFHAAAMIKKVDMDKAQKAGDSLICPVVVDGSDPELMIHALWHISLQKGAPLPDCGIYYTALGRAVASQEEQRAILANPAGYAICVVRLSPEVEKDDCI</sequence>
<proteinExistence type="predicted"/>
<dbReference type="Proteomes" id="UP000787672">
    <property type="component" value="Unassembled WGS sequence"/>
</dbReference>
<dbReference type="RefSeq" id="WP_216631881.1">
    <property type="nucleotide sequence ID" value="NZ_JAHLQN010000001.1"/>
</dbReference>
<organism evidence="1 2">
    <name type="scientific">Dysosmobacter acutus</name>
    <dbReference type="NCBI Taxonomy" id="2841504"/>
    <lineage>
        <taxon>Bacteria</taxon>
        <taxon>Bacillati</taxon>
        <taxon>Bacillota</taxon>
        <taxon>Clostridia</taxon>
        <taxon>Eubacteriales</taxon>
        <taxon>Oscillospiraceae</taxon>
        <taxon>Dysosmobacter</taxon>
    </lineage>
</organism>
<protein>
    <submittedName>
        <fullName evidence="1">Uncharacterized protein</fullName>
    </submittedName>
</protein>
<keyword evidence="2" id="KW-1185">Reference proteome</keyword>
<evidence type="ECO:0000313" key="1">
    <source>
        <dbReference type="EMBL" id="MBU5626390.1"/>
    </source>
</evidence>
<comment type="caution">
    <text evidence="1">The sequence shown here is derived from an EMBL/GenBank/DDBJ whole genome shotgun (WGS) entry which is preliminary data.</text>
</comment>
<dbReference type="EMBL" id="JAHLQN010000001">
    <property type="protein sequence ID" value="MBU5626390.1"/>
    <property type="molecule type" value="Genomic_DNA"/>
</dbReference>